<protein>
    <submittedName>
        <fullName evidence="2">Uncharacterized protein</fullName>
    </submittedName>
</protein>
<feature type="region of interest" description="Disordered" evidence="1">
    <location>
        <begin position="18"/>
        <end position="37"/>
    </location>
</feature>
<evidence type="ECO:0000256" key="1">
    <source>
        <dbReference type="SAM" id="MobiDB-lite"/>
    </source>
</evidence>
<dbReference type="PANTHER" id="PTHR15233:SF1">
    <property type="entry name" value="ATP SYNTHASE SUBUNIT ATP5MJ, MITOCHONDRIAL"/>
    <property type="match status" value="1"/>
</dbReference>
<accession>A0A673V9B7</accession>
<reference evidence="2" key="3">
    <citation type="submission" date="2025-09" db="UniProtKB">
        <authorList>
            <consortium name="Ensembl"/>
        </authorList>
    </citation>
    <scope>IDENTIFICATION</scope>
</reference>
<keyword evidence="3" id="KW-1185">Reference proteome</keyword>
<gene>
    <name evidence="2" type="primary">ATP5MJ</name>
</gene>
<name>A0A673V9B7_SURSU</name>
<dbReference type="Ensembl" id="ENSSSUT00005034406.1">
    <property type="protein sequence ID" value="ENSSSUP00005030146.1"/>
    <property type="gene ID" value="ENSSSUG00005019424.1"/>
</dbReference>
<evidence type="ECO:0000313" key="2">
    <source>
        <dbReference type="Ensembl" id="ENSSSUP00005030146.1"/>
    </source>
</evidence>
<reference evidence="2" key="2">
    <citation type="submission" date="2025-08" db="UniProtKB">
        <authorList>
            <consortium name="Ensembl"/>
        </authorList>
    </citation>
    <scope>IDENTIFICATION</scope>
</reference>
<evidence type="ECO:0000313" key="3">
    <source>
        <dbReference type="Proteomes" id="UP000472268"/>
    </source>
</evidence>
<dbReference type="InterPro" id="IPR012574">
    <property type="entry name" value="ATP5MJ"/>
</dbReference>
<dbReference type="Pfam" id="PF08039">
    <property type="entry name" value="Mit_proteolip"/>
    <property type="match status" value="1"/>
</dbReference>
<dbReference type="Proteomes" id="UP000472268">
    <property type="component" value="Chromosome 9"/>
</dbReference>
<sequence length="343" mass="37031">MVNQSLIWSRVSLRSMLPAPRGHHLNRPAGRREQTTPTTRLRVVVGTAGTRPRPAGALQSECASAPHGRNLVPPAPPPHAALGLPGALAALLLRQRSGSVAVPHVGERLGCYGGPRVGELGAPGSQGPDIDTAPAVCQARCRGQSSTLRDLKWLLVLHTQPSSSCLPVQRWKRQLDSAHPERVEGHLGGGGGPVCIPRRDSTQMLQSLIKNVWVPMRPYYTQVYQEIWVGMGLMSLIVYKIRAAGKFLCIHSLALTVQILFRRNHDSRCEGALVLPQKGPEPFVKARGAGRRGAQVGKRPDSGSGHHLAVHELEPHGVSTTEPPWDLLLPSPHAAHSLSIQNK</sequence>
<organism evidence="2 3">
    <name type="scientific">Suricata suricatta</name>
    <name type="common">Meerkat</name>
    <dbReference type="NCBI Taxonomy" id="37032"/>
    <lineage>
        <taxon>Eukaryota</taxon>
        <taxon>Metazoa</taxon>
        <taxon>Chordata</taxon>
        <taxon>Craniata</taxon>
        <taxon>Vertebrata</taxon>
        <taxon>Euteleostomi</taxon>
        <taxon>Mammalia</taxon>
        <taxon>Eutheria</taxon>
        <taxon>Laurasiatheria</taxon>
        <taxon>Carnivora</taxon>
        <taxon>Feliformia</taxon>
        <taxon>Herpestidae</taxon>
        <taxon>Suricata</taxon>
    </lineage>
</organism>
<dbReference type="AlphaFoldDB" id="A0A673V9B7"/>
<dbReference type="GO" id="GO:0005739">
    <property type="term" value="C:mitochondrion"/>
    <property type="evidence" value="ECO:0007669"/>
    <property type="project" value="InterPro"/>
</dbReference>
<reference evidence="2 3" key="1">
    <citation type="submission" date="2019-05" db="EMBL/GenBank/DDBJ databases">
        <title>A Chromosome-scale Meerkat (S. suricatta) Genome Assembly.</title>
        <authorList>
            <person name="Dudchenko O."/>
            <person name="Lieberman Aiden E."/>
            <person name="Tung J."/>
            <person name="Barreiro L.B."/>
            <person name="Clutton-Brock T.H."/>
        </authorList>
    </citation>
    <scope>NUCLEOTIDE SEQUENCE [LARGE SCALE GENOMIC DNA]</scope>
</reference>
<proteinExistence type="predicted"/>
<dbReference type="PANTHER" id="PTHR15233">
    <property type="entry name" value="MITOCHONDRIAL PROTEOLIPID"/>
    <property type="match status" value="1"/>
</dbReference>
<feature type="region of interest" description="Disordered" evidence="1">
    <location>
        <begin position="284"/>
        <end position="308"/>
    </location>
</feature>